<evidence type="ECO:0000313" key="1">
    <source>
        <dbReference type="EMBL" id="KAH7940852.1"/>
    </source>
</evidence>
<organism evidence="1 2">
    <name type="scientific">Dermacentor silvarum</name>
    <name type="common">Tick</name>
    <dbReference type="NCBI Taxonomy" id="543639"/>
    <lineage>
        <taxon>Eukaryota</taxon>
        <taxon>Metazoa</taxon>
        <taxon>Ecdysozoa</taxon>
        <taxon>Arthropoda</taxon>
        <taxon>Chelicerata</taxon>
        <taxon>Arachnida</taxon>
        <taxon>Acari</taxon>
        <taxon>Parasitiformes</taxon>
        <taxon>Ixodida</taxon>
        <taxon>Ixodoidea</taxon>
        <taxon>Ixodidae</taxon>
        <taxon>Rhipicephalinae</taxon>
        <taxon>Dermacentor</taxon>
    </lineage>
</organism>
<gene>
    <name evidence="1" type="ORF">HPB49_006972</name>
</gene>
<evidence type="ECO:0000313" key="2">
    <source>
        <dbReference type="Proteomes" id="UP000821865"/>
    </source>
</evidence>
<keyword evidence="2" id="KW-1185">Reference proteome</keyword>
<dbReference type="Proteomes" id="UP000821865">
    <property type="component" value="Chromosome 7"/>
</dbReference>
<sequence>MPENSSPHMADIAISKFYPEESVRSALCYQPRPDDIFVVTHFPQSGGDWVQHIIYYIFHERAPPASLMKHAAHLPHLEMQGSEAAQAMPRPGSIRTHLPFHLVPRADSAKYIYVARNPYDCCIFFFEQLCNSQGKTVNEAIEAFPAFFEKFAEGRALCGDYLADLLSWYERRFDDNVLFLTYEELVEENKTSVLRIADFLDQEGDHGKKLRRNRKLLEKICTDTRHCGVWECVDSDTKQKAKDAATMSDDEKPDWVKRLQKAGNSVTFGRLFAKCEEGKAHLSRDSIFTPDMRLKLQERVMAAAATSRSVMSLWPSDN</sequence>
<proteinExistence type="predicted"/>
<dbReference type="EMBL" id="CM023476">
    <property type="protein sequence ID" value="KAH7940852.1"/>
    <property type="molecule type" value="Genomic_DNA"/>
</dbReference>
<comment type="caution">
    <text evidence="1">The sequence shown here is derived from an EMBL/GenBank/DDBJ whole genome shotgun (WGS) entry which is preliminary data.</text>
</comment>
<name>A0ACB8CDU6_DERSI</name>
<protein>
    <submittedName>
        <fullName evidence="1">Uncharacterized protein</fullName>
    </submittedName>
</protein>
<reference evidence="1" key="1">
    <citation type="submission" date="2020-05" db="EMBL/GenBank/DDBJ databases">
        <title>Large-scale comparative analyses of tick genomes elucidate their genetic diversity and vector capacities.</title>
        <authorList>
            <person name="Jia N."/>
            <person name="Wang J."/>
            <person name="Shi W."/>
            <person name="Du L."/>
            <person name="Sun Y."/>
            <person name="Zhan W."/>
            <person name="Jiang J."/>
            <person name="Wang Q."/>
            <person name="Zhang B."/>
            <person name="Ji P."/>
            <person name="Sakyi L.B."/>
            <person name="Cui X."/>
            <person name="Yuan T."/>
            <person name="Jiang B."/>
            <person name="Yang W."/>
            <person name="Lam T.T.-Y."/>
            <person name="Chang Q."/>
            <person name="Ding S."/>
            <person name="Wang X."/>
            <person name="Zhu J."/>
            <person name="Ruan X."/>
            <person name="Zhao L."/>
            <person name="Wei J."/>
            <person name="Que T."/>
            <person name="Du C."/>
            <person name="Cheng J."/>
            <person name="Dai P."/>
            <person name="Han X."/>
            <person name="Huang E."/>
            <person name="Gao Y."/>
            <person name="Liu J."/>
            <person name="Shao H."/>
            <person name="Ye R."/>
            <person name="Li L."/>
            <person name="Wei W."/>
            <person name="Wang X."/>
            <person name="Wang C."/>
            <person name="Yang T."/>
            <person name="Huo Q."/>
            <person name="Li W."/>
            <person name="Guo W."/>
            <person name="Chen H."/>
            <person name="Zhou L."/>
            <person name="Ni X."/>
            <person name="Tian J."/>
            <person name="Zhou Y."/>
            <person name="Sheng Y."/>
            <person name="Liu T."/>
            <person name="Pan Y."/>
            <person name="Xia L."/>
            <person name="Li J."/>
            <person name="Zhao F."/>
            <person name="Cao W."/>
        </authorList>
    </citation>
    <scope>NUCLEOTIDE SEQUENCE</scope>
    <source>
        <strain evidence="1">Dsil-2018</strain>
    </source>
</reference>
<accession>A0ACB8CDU6</accession>